<keyword evidence="5 8" id="KW-0812">Transmembrane</keyword>
<feature type="transmembrane region" description="Helical" evidence="8">
    <location>
        <begin position="337"/>
        <end position="353"/>
    </location>
</feature>
<keyword evidence="7 8" id="KW-0472">Membrane</keyword>
<dbReference type="Gene3D" id="3.30.70.1440">
    <property type="entry name" value="Multidrug efflux transporter AcrB pore domain"/>
    <property type="match status" value="1"/>
</dbReference>
<keyword evidence="2" id="KW-0813">Transport</keyword>
<dbReference type="PRINTS" id="PR00702">
    <property type="entry name" value="ACRIFLAVINRP"/>
</dbReference>
<dbReference type="PANTHER" id="PTHR32063:SF28">
    <property type="entry name" value="BLR2861 PROTEIN"/>
    <property type="match status" value="1"/>
</dbReference>
<dbReference type="AlphaFoldDB" id="A0A7W5ZS09"/>
<dbReference type="FunFam" id="1.20.1640.10:FF:000001">
    <property type="entry name" value="Efflux pump membrane transporter"/>
    <property type="match status" value="1"/>
</dbReference>
<dbReference type="EMBL" id="JACIBY010000020">
    <property type="protein sequence ID" value="MBB3841690.1"/>
    <property type="molecule type" value="Genomic_DNA"/>
</dbReference>
<feature type="transmembrane region" description="Helical" evidence="8">
    <location>
        <begin position="886"/>
        <end position="904"/>
    </location>
</feature>
<reference evidence="9 10" key="1">
    <citation type="submission" date="2020-08" db="EMBL/GenBank/DDBJ databases">
        <title>Genomic Encyclopedia of Type Strains, Phase IV (KMG-IV): sequencing the most valuable type-strain genomes for metagenomic binning, comparative biology and taxonomic classification.</title>
        <authorList>
            <person name="Goeker M."/>
        </authorList>
    </citation>
    <scope>NUCLEOTIDE SEQUENCE [LARGE SCALE GENOMIC DNA]</scope>
    <source>
        <strain evidence="9 10">DSM 17976</strain>
    </source>
</reference>
<keyword evidence="6 8" id="KW-1133">Transmembrane helix</keyword>
<evidence type="ECO:0000256" key="1">
    <source>
        <dbReference type="ARBA" id="ARBA00004429"/>
    </source>
</evidence>
<dbReference type="InterPro" id="IPR001036">
    <property type="entry name" value="Acrflvin-R"/>
</dbReference>
<accession>A0A7W5ZS09</accession>
<feature type="transmembrane region" description="Helical" evidence="8">
    <location>
        <begin position="991"/>
        <end position="1015"/>
    </location>
</feature>
<feature type="transmembrane region" description="Helical" evidence="8">
    <location>
        <begin position="526"/>
        <end position="543"/>
    </location>
</feature>
<gene>
    <name evidence="9" type="ORF">FHS57_005719</name>
</gene>
<dbReference type="Gene3D" id="3.30.2090.10">
    <property type="entry name" value="Multidrug efflux transporter AcrB TolC docking domain, DN and DC subdomains"/>
    <property type="match status" value="2"/>
</dbReference>
<dbReference type="RefSeq" id="WP_183979516.1">
    <property type="nucleotide sequence ID" value="NZ_JACIBY010000020.1"/>
</dbReference>
<dbReference type="Gene3D" id="1.20.1640.10">
    <property type="entry name" value="Multidrug efflux transporter AcrB transmembrane domain"/>
    <property type="match status" value="2"/>
</dbReference>
<evidence type="ECO:0000256" key="6">
    <source>
        <dbReference type="ARBA" id="ARBA00022989"/>
    </source>
</evidence>
<dbReference type="SUPFAM" id="SSF82714">
    <property type="entry name" value="Multidrug efflux transporter AcrB TolC docking domain, DN and DC subdomains"/>
    <property type="match status" value="2"/>
</dbReference>
<dbReference type="FunFam" id="3.30.70.1430:FF:000001">
    <property type="entry name" value="Efflux pump membrane transporter"/>
    <property type="match status" value="1"/>
</dbReference>
<comment type="caution">
    <text evidence="9">The sequence shown here is derived from an EMBL/GenBank/DDBJ whole genome shotgun (WGS) entry which is preliminary data.</text>
</comment>
<dbReference type="Gene3D" id="3.30.70.1430">
    <property type="entry name" value="Multidrug efflux transporter AcrB pore domain"/>
    <property type="match status" value="2"/>
</dbReference>
<dbReference type="Proteomes" id="UP000541352">
    <property type="component" value="Unassembled WGS sequence"/>
</dbReference>
<feature type="transmembrane region" description="Helical" evidence="8">
    <location>
        <begin position="12"/>
        <end position="35"/>
    </location>
</feature>
<name>A0A7W5ZS09_9BACT</name>
<evidence type="ECO:0000256" key="5">
    <source>
        <dbReference type="ARBA" id="ARBA00022692"/>
    </source>
</evidence>
<sequence length="1037" mass="114235">MASLSTTSIQRPVLAVVMSLIIIIFGLIGFSYLGVREYPSVDPPVINVMTNYTGANAEIIESQITEPLEESINGISGIKTLTSASRDGRSNITVEFDLGVDLETAANDVRDRVSRSLGLLPRDIDPPIVSKADADSNPIFFMNVKSDKRSMLDLNDIVERQVKERLQTISGVSSIQIWGEKRYAMRLWIDPLKLASYRLTAIDVLNALTRQNIELPSGSIEGATTELTVRTLGRLTTVDEFNNLIVKEESDRVVKFMDVGRAELAPENERTLMRRDGVPMVGVAVVPQPGANQIAIVDEVYKRIDQIRKDLPPDIVAAIGFDYTRSVRLSILEVEETIITAFILVALIIFIFLRDWRSTIIPLTAIPVSLVGTFFLMYIMGFSINVLTLLGIVLSIGLVVDDAIVVLENIYTKIEEGLSPREAAIEGSKEIYFAIISTTVTLAAVFLPIIFLQGVTGRLFREFGIVVAGSVIISAFVSLTLTPMLSSKLLKSSHSQPWLYRVTEPFFLWLNNAYESSLASFMTIRWMAWVLMVAFVGVIYALFKYEAIPSELAPMEDRRGFRVSLTMQEGATFDFTDRYLKMFGKVVEDEVKANERDALITITAPGFSTNATNTGFVRVVLSEPMMRQRSQMEIADAVQAKVAKLSGAKSFVLQDPTIQTGQRGGSSFPVSYVVQATSYEKLRAVIPELMKRVNESPMFVGTDINLKFTKPEIRLEIDRDKAQNLGVSIQDIAQTLQLGLSGRRFGYFLMNGKQYQVIGQIDRTDRDDLMDLKSLFVKSNRGELIQLDNFVKLTEQSSPPQLFRFNRSSAATITAGLAKGVTLGKALDEMDRIAKGVLDESYTTALDGQSREFKDSSSSLLFAFGLALVLIYLILAAQFESFVDPIIILLTVPLAVCGALLSLWDFGQTLNIFSQIGIITLVGLVTKNGILIVEFANQRKESGINKLQAVREAAVARFRPIVMTSLCAILGILPIALALGAGSESRVSMGISVVGGLLFSTILTLYIIPAIYSYLSSNIKPVEKKAQAPTAEAEPTA</sequence>
<dbReference type="Gene3D" id="3.30.70.1320">
    <property type="entry name" value="Multidrug efflux transporter AcrB pore domain like"/>
    <property type="match status" value="1"/>
</dbReference>
<evidence type="ECO:0000313" key="10">
    <source>
        <dbReference type="Proteomes" id="UP000541352"/>
    </source>
</evidence>
<dbReference type="SUPFAM" id="SSF82866">
    <property type="entry name" value="Multidrug efflux transporter AcrB transmembrane domain"/>
    <property type="match status" value="2"/>
</dbReference>
<dbReference type="SUPFAM" id="SSF82693">
    <property type="entry name" value="Multidrug efflux transporter AcrB pore domain, PN1, PN2, PC1 and PC2 subdomains"/>
    <property type="match status" value="3"/>
</dbReference>
<dbReference type="GO" id="GO:0042910">
    <property type="term" value="F:xenobiotic transmembrane transporter activity"/>
    <property type="evidence" value="ECO:0007669"/>
    <property type="project" value="TreeGrafter"/>
</dbReference>
<feature type="transmembrane region" description="Helical" evidence="8">
    <location>
        <begin position="958"/>
        <end position="979"/>
    </location>
</feature>
<evidence type="ECO:0000256" key="8">
    <source>
        <dbReference type="SAM" id="Phobius"/>
    </source>
</evidence>
<feature type="transmembrane region" description="Helical" evidence="8">
    <location>
        <begin position="916"/>
        <end position="937"/>
    </location>
</feature>
<organism evidence="9 10">
    <name type="scientific">Runella defluvii</name>
    <dbReference type="NCBI Taxonomy" id="370973"/>
    <lineage>
        <taxon>Bacteria</taxon>
        <taxon>Pseudomonadati</taxon>
        <taxon>Bacteroidota</taxon>
        <taxon>Cytophagia</taxon>
        <taxon>Cytophagales</taxon>
        <taxon>Spirosomataceae</taxon>
        <taxon>Runella</taxon>
    </lineage>
</organism>
<dbReference type="PANTHER" id="PTHR32063">
    <property type="match status" value="1"/>
</dbReference>
<proteinExistence type="predicted"/>
<evidence type="ECO:0000256" key="4">
    <source>
        <dbReference type="ARBA" id="ARBA00022519"/>
    </source>
</evidence>
<evidence type="ECO:0000313" key="9">
    <source>
        <dbReference type="EMBL" id="MBB3841690.1"/>
    </source>
</evidence>
<evidence type="ECO:0000256" key="2">
    <source>
        <dbReference type="ARBA" id="ARBA00022448"/>
    </source>
</evidence>
<dbReference type="InterPro" id="IPR027463">
    <property type="entry name" value="AcrB_DN_DC_subdom"/>
</dbReference>
<keyword evidence="4" id="KW-0997">Cell inner membrane</keyword>
<comment type="subcellular location">
    <subcellularLocation>
        <location evidence="1">Cell inner membrane</location>
        <topology evidence="1">Multi-pass membrane protein</topology>
    </subcellularLocation>
</comment>
<protein>
    <submittedName>
        <fullName evidence="9">Multidrug efflux pump</fullName>
    </submittedName>
</protein>
<keyword evidence="3" id="KW-1003">Cell membrane</keyword>
<feature type="transmembrane region" description="Helical" evidence="8">
    <location>
        <begin position="431"/>
        <end position="451"/>
    </location>
</feature>
<feature type="transmembrane region" description="Helical" evidence="8">
    <location>
        <begin position="860"/>
        <end position="879"/>
    </location>
</feature>
<evidence type="ECO:0000256" key="7">
    <source>
        <dbReference type="ARBA" id="ARBA00023136"/>
    </source>
</evidence>
<keyword evidence="10" id="KW-1185">Reference proteome</keyword>
<feature type="transmembrane region" description="Helical" evidence="8">
    <location>
        <begin position="463"/>
        <end position="485"/>
    </location>
</feature>
<evidence type="ECO:0000256" key="3">
    <source>
        <dbReference type="ARBA" id="ARBA00022475"/>
    </source>
</evidence>
<dbReference type="Pfam" id="PF00873">
    <property type="entry name" value="ACR_tran"/>
    <property type="match status" value="1"/>
</dbReference>
<dbReference type="GO" id="GO:0005886">
    <property type="term" value="C:plasma membrane"/>
    <property type="evidence" value="ECO:0007669"/>
    <property type="project" value="UniProtKB-SubCell"/>
</dbReference>